<feature type="region of interest" description="Disordered" evidence="1">
    <location>
        <begin position="45"/>
        <end position="175"/>
    </location>
</feature>
<evidence type="ECO:0000259" key="2">
    <source>
        <dbReference type="Pfam" id="PF25438"/>
    </source>
</evidence>
<evidence type="ECO:0000256" key="1">
    <source>
        <dbReference type="SAM" id="MobiDB-lite"/>
    </source>
</evidence>
<dbReference type="Proteomes" id="UP000051487">
    <property type="component" value="Unassembled WGS sequence"/>
</dbReference>
<feature type="domain" description="DUF7896" evidence="2">
    <location>
        <begin position="474"/>
        <end position="553"/>
    </location>
</feature>
<feature type="compositionally biased region" description="Low complexity" evidence="1">
    <location>
        <begin position="364"/>
        <end position="379"/>
    </location>
</feature>
<dbReference type="EMBL" id="BCLY01000008">
    <property type="protein sequence ID" value="GAQ06257.1"/>
    <property type="molecule type" value="Genomic_DNA"/>
</dbReference>
<evidence type="ECO:0000313" key="4">
    <source>
        <dbReference type="Proteomes" id="UP000051487"/>
    </source>
</evidence>
<feature type="region of interest" description="Disordered" evidence="1">
    <location>
        <begin position="516"/>
        <end position="543"/>
    </location>
</feature>
<organism evidence="3 4">
    <name type="scientific">Aspergillus lentulus</name>
    <dbReference type="NCBI Taxonomy" id="293939"/>
    <lineage>
        <taxon>Eukaryota</taxon>
        <taxon>Fungi</taxon>
        <taxon>Dikarya</taxon>
        <taxon>Ascomycota</taxon>
        <taxon>Pezizomycotina</taxon>
        <taxon>Eurotiomycetes</taxon>
        <taxon>Eurotiomycetidae</taxon>
        <taxon>Eurotiales</taxon>
        <taxon>Aspergillaceae</taxon>
        <taxon>Aspergillus</taxon>
        <taxon>Aspergillus subgen. Fumigati</taxon>
    </lineage>
</organism>
<comment type="caution">
    <text evidence="3">The sequence shown here is derived from an EMBL/GenBank/DDBJ whole genome shotgun (WGS) entry which is preliminary data.</text>
</comment>
<name>A0AAN4PGD4_ASPLE</name>
<sequence>MADDELFTRAISGYRDAFLDRHSHLPESERNHLWSQRLSQFLPATASSSYRPVPGSGIPDTGSPLEKSGKRTRQDTPRTLPGSGLPPTKRRVTTPEPPVTVDLTRELSHVSSPAAPETDLKSTGMASRTDDFSLPPSVTGSSVRHTAMVRSQSQQTPVSHRKPPASAVLGHRQSYGPQHSQIRLDYVNEYSPSEYARQCLDDFQDRSNVSTLSLALSADPASNGLQHQLQASIPEFPTDPADLSNQSLANQPAPLASAAVEMTRSTTTDSICGGLGMIRFDSTGPNLNPSYTFSMPSTEFMPSVSPINVPIHDYSSQQALQPVTFPFTDSTPLPFSCSAPSSTSFYPPPSSNVLETPATEMKPSMSAESNSSAASQQSRAARRTQEQIVQGTRPIAPKLESPNTSPAKLVEQHKMIRISSSDGTSKEVAAIPKASIQRPPRPKTYCHMCNDQPDGFHGEHELRRHIERVHSVVRKVWVCVDISPGKTFLANCKACRNGKRYGANYNAAAHLRRTHFNPCQRGRGGRGKDSEKRGGKGGGNHPPMEVLKHWMVQQEEFVLENAQTAVDQDTTGEDLATVPLSVSTDEVVFNGLPSAPADGHAQVGMEANMAHGYDGYSDLHTMTVGPSLETACYFDSQTLPPEIDSAVALGIVEERDIITVHPMDGNHAQTLFEAKLGIPENSKGIMKLTAALEYMPLAIVQAASYIRQRAPRSSVKQYLQQFESSDSRKLSLLEHEDVHYGETGGPEILLFALGKYHSITSFRNGHQPQISWH</sequence>
<dbReference type="InterPro" id="IPR057218">
    <property type="entry name" value="DUF7896"/>
</dbReference>
<reference evidence="3 4" key="1">
    <citation type="submission" date="2015-11" db="EMBL/GenBank/DDBJ databases">
        <title>Aspergillus lentulus strain IFM 54703T.</title>
        <authorList>
            <person name="Kusuya Y."/>
            <person name="Sakai K."/>
            <person name="Kamei K."/>
            <person name="Takahashi H."/>
            <person name="Yaguchi T."/>
        </authorList>
    </citation>
    <scope>NUCLEOTIDE SEQUENCE [LARGE SCALE GENOMIC DNA]</scope>
    <source>
        <strain evidence="3 4">IFM 54703</strain>
    </source>
</reference>
<evidence type="ECO:0000313" key="3">
    <source>
        <dbReference type="EMBL" id="GAQ06257.1"/>
    </source>
</evidence>
<dbReference type="PANTHER" id="PTHR42031">
    <property type="entry name" value="KEY LIME PATHOGENICITY PROTEIN"/>
    <property type="match status" value="1"/>
</dbReference>
<dbReference type="Pfam" id="PF25438">
    <property type="entry name" value="DUF7896"/>
    <property type="match status" value="1"/>
</dbReference>
<dbReference type="PANTHER" id="PTHR42031:SF1">
    <property type="entry name" value="KEY LIME PATHOGENICITY PROTEIN"/>
    <property type="match status" value="1"/>
</dbReference>
<gene>
    <name evidence="3" type="ORF">ALT_3578</name>
</gene>
<protein>
    <recommendedName>
        <fullName evidence="2">DUF7896 domain-containing protein</fullName>
    </recommendedName>
</protein>
<proteinExistence type="predicted"/>
<accession>A0AAN4PGD4</accession>
<feature type="region of interest" description="Disordered" evidence="1">
    <location>
        <begin position="340"/>
        <end position="390"/>
    </location>
</feature>
<feature type="compositionally biased region" description="Polar residues" evidence="1">
    <location>
        <begin position="136"/>
        <end position="158"/>
    </location>
</feature>
<dbReference type="AlphaFoldDB" id="A0AAN4PGD4"/>
<feature type="compositionally biased region" description="Basic and acidic residues" evidence="1">
    <location>
        <begin position="67"/>
        <end position="76"/>
    </location>
</feature>